<dbReference type="PATRIC" id="fig|361041.3.peg.2146"/>
<evidence type="ECO:0000256" key="4">
    <source>
        <dbReference type="PROSITE-ProRule" id="PRU00335"/>
    </source>
</evidence>
<evidence type="ECO:0000313" key="7">
    <source>
        <dbReference type="Proteomes" id="UP000033514"/>
    </source>
</evidence>
<gene>
    <name evidence="6" type="ORF">VW35_13795</name>
</gene>
<keyword evidence="2 4" id="KW-0238">DNA-binding</keyword>
<dbReference type="GO" id="GO:0003677">
    <property type="term" value="F:DNA binding"/>
    <property type="evidence" value="ECO:0007669"/>
    <property type="project" value="UniProtKB-UniRule"/>
</dbReference>
<organism evidence="6 7">
    <name type="scientific">Devosia soli</name>
    <dbReference type="NCBI Taxonomy" id="361041"/>
    <lineage>
        <taxon>Bacteria</taxon>
        <taxon>Pseudomonadati</taxon>
        <taxon>Pseudomonadota</taxon>
        <taxon>Alphaproteobacteria</taxon>
        <taxon>Hyphomicrobiales</taxon>
        <taxon>Devosiaceae</taxon>
        <taxon>Devosia</taxon>
    </lineage>
</organism>
<dbReference type="AlphaFoldDB" id="A0A0F5L6C2"/>
<feature type="domain" description="HTH tetR-type" evidence="5">
    <location>
        <begin position="5"/>
        <end position="65"/>
    </location>
</feature>
<dbReference type="InterPro" id="IPR025996">
    <property type="entry name" value="MT1864/Rv1816-like_C"/>
</dbReference>
<evidence type="ECO:0000256" key="1">
    <source>
        <dbReference type="ARBA" id="ARBA00023015"/>
    </source>
</evidence>
<dbReference type="InterPro" id="IPR001647">
    <property type="entry name" value="HTH_TetR"/>
</dbReference>
<dbReference type="Pfam" id="PF13305">
    <property type="entry name" value="TetR_C_33"/>
    <property type="match status" value="1"/>
</dbReference>
<keyword evidence="3" id="KW-0804">Transcription</keyword>
<comment type="caution">
    <text evidence="6">The sequence shown here is derived from an EMBL/GenBank/DDBJ whole genome shotgun (WGS) entry which is preliminary data.</text>
</comment>
<name>A0A0F5L6C2_9HYPH</name>
<sequence length="189" mass="20001">MPRVGLSREKLIEAGASLADREGFAAVTLAALARQFEVKLASLYAHVRNSEDLKTGIALLALDSLADRADAAVSGRAGKEAVAALAEVHRRFAADHPGLFEATRFPLNAEQAAGSGGMRLARAMRAALRGYGLSEADEVHAVRLLGSFFLGFSLLELGGNFAHSQPAPDLSFTRGLEALDATLKTWVKS</sequence>
<keyword evidence="7" id="KW-1185">Reference proteome</keyword>
<dbReference type="RefSeq" id="WP_046143663.1">
    <property type="nucleotide sequence ID" value="NZ_LAJG01000024.1"/>
</dbReference>
<evidence type="ECO:0000256" key="2">
    <source>
        <dbReference type="ARBA" id="ARBA00023125"/>
    </source>
</evidence>
<dbReference type="PROSITE" id="PS50977">
    <property type="entry name" value="HTH_TETR_2"/>
    <property type="match status" value="1"/>
</dbReference>
<dbReference type="Gene3D" id="1.10.10.60">
    <property type="entry name" value="Homeodomain-like"/>
    <property type="match status" value="1"/>
</dbReference>
<dbReference type="InterPro" id="IPR009057">
    <property type="entry name" value="Homeodomain-like_sf"/>
</dbReference>
<feature type="DNA-binding region" description="H-T-H motif" evidence="4">
    <location>
        <begin position="28"/>
        <end position="47"/>
    </location>
</feature>
<evidence type="ECO:0000256" key="3">
    <source>
        <dbReference type="ARBA" id="ARBA00023163"/>
    </source>
</evidence>
<dbReference type="OrthoDB" id="71867at2"/>
<proteinExistence type="predicted"/>
<dbReference type="Gene3D" id="1.10.357.10">
    <property type="entry name" value="Tetracycline Repressor, domain 2"/>
    <property type="match status" value="1"/>
</dbReference>
<reference evidence="6 7" key="1">
    <citation type="submission" date="2015-03" db="EMBL/GenBank/DDBJ databases">
        <authorList>
            <person name="Hassan Y.I."/>
            <person name="Lepp D."/>
            <person name="Zhou T."/>
        </authorList>
    </citation>
    <scope>NUCLEOTIDE SEQUENCE [LARGE SCALE GENOMIC DNA]</scope>
    <source>
        <strain evidence="6 7">GH2-10</strain>
    </source>
</reference>
<dbReference type="Proteomes" id="UP000033514">
    <property type="component" value="Unassembled WGS sequence"/>
</dbReference>
<dbReference type="EMBL" id="LAJG01000024">
    <property type="protein sequence ID" value="KKB77739.1"/>
    <property type="molecule type" value="Genomic_DNA"/>
</dbReference>
<evidence type="ECO:0000313" key="6">
    <source>
        <dbReference type="EMBL" id="KKB77739.1"/>
    </source>
</evidence>
<accession>A0A0F5L6C2</accession>
<evidence type="ECO:0000259" key="5">
    <source>
        <dbReference type="PROSITE" id="PS50977"/>
    </source>
</evidence>
<dbReference type="STRING" id="361041.VW35_13795"/>
<dbReference type="SUPFAM" id="SSF46689">
    <property type="entry name" value="Homeodomain-like"/>
    <property type="match status" value="1"/>
</dbReference>
<keyword evidence="1" id="KW-0805">Transcription regulation</keyword>
<dbReference type="InterPro" id="IPR036271">
    <property type="entry name" value="Tet_transcr_reg_TetR-rel_C_sf"/>
</dbReference>
<dbReference type="SUPFAM" id="SSF48498">
    <property type="entry name" value="Tetracyclin repressor-like, C-terminal domain"/>
    <property type="match status" value="1"/>
</dbReference>
<protein>
    <submittedName>
        <fullName evidence="6">TetR family transcriptional regulator</fullName>
    </submittedName>
</protein>